<feature type="compositionally biased region" description="Pro residues" evidence="1">
    <location>
        <begin position="105"/>
        <end position="117"/>
    </location>
</feature>
<organism evidence="2 3">
    <name type="scientific">Durusdinium trenchii</name>
    <dbReference type="NCBI Taxonomy" id="1381693"/>
    <lineage>
        <taxon>Eukaryota</taxon>
        <taxon>Sar</taxon>
        <taxon>Alveolata</taxon>
        <taxon>Dinophyceae</taxon>
        <taxon>Suessiales</taxon>
        <taxon>Symbiodiniaceae</taxon>
        <taxon>Durusdinium</taxon>
    </lineage>
</organism>
<feature type="compositionally biased region" description="Polar residues" evidence="1">
    <location>
        <begin position="1"/>
        <end position="14"/>
    </location>
</feature>
<dbReference type="Proteomes" id="UP001642464">
    <property type="component" value="Unassembled WGS sequence"/>
</dbReference>
<dbReference type="EMBL" id="CAXAMM010039418">
    <property type="protein sequence ID" value="CAK9086284.1"/>
    <property type="molecule type" value="Genomic_DNA"/>
</dbReference>
<gene>
    <name evidence="2" type="ORF">SCF082_LOCUS40812</name>
</gene>
<sequence>MGQIGSQFCCSRTSGGALAPLEETKRKGAEASPSSVATATPSGSSAGVESSVSLPSPRLGEGTEGLGLQPELPSPQGEGSSPEKELPVPALQGPDLPTRDDRAGPPEPPPGALPGPSPESELPAPGGEATDGLATEPTPAVSGDQPSAPKMEVKTEDVEEASTGTITPPASPRTIAPAPAQPKGKGKGKGAKGKAPVAKAKPKASTARTSLPKALIRR</sequence>
<reference evidence="2 3" key="1">
    <citation type="submission" date="2024-02" db="EMBL/GenBank/DDBJ databases">
        <authorList>
            <person name="Chen Y."/>
            <person name="Shah S."/>
            <person name="Dougan E. K."/>
            <person name="Thang M."/>
            <person name="Chan C."/>
        </authorList>
    </citation>
    <scope>NUCLEOTIDE SEQUENCE [LARGE SCALE GENOMIC DNA]</scope>
</reference>
<name>A0ABP0QE72_9DINO</name>
<feature type="compositionally biased region" description="Low complexity" evidence="1">
    <location>
        <begin position="31"/>
        <end position="56"/>
    </location>
</feature>
<comment type="caution">
    <text evidence="2">The sequence shown here is derived from an EMBL/GenBank/DDBJ whole genome shotgun (WGS) entry which is preliminary data.</text>
</comment>
<evidence type="ECO:0000313" key="3">
    <source>
        <dbReference type="Proteomes" id="UP001642464"/>
    </source>
</evidence>
<keyword evidence="3" id="KW-1185">Reference proteome</keyword>
<protein>
    <submittedName>
        <fullName evidence="2">Uncharacterized protein</fullName>
    </submittedName>
</protein>
<proteinExistence type="predicted"/>
<feature type="region of interest" description="Disordered" evidence="1">
    <location>
        <begin position="1"/>
        <end position="218"/>
    </location>
</feature>
<accession>A0ABP0QE72</accession>
<evidence type="ECO:0000256" key="1">
    <source>
        <dbReference type="SAM" id="MobiDB-lite"/>
    </source>
</evidence>
<evidence type="ECO:0000313" key="2">
    <source>
        <dbReference type="EMBL" id="CAK9086284.1"/>
    </source>
</evidence>